<evidence type="ECO:0000313" key="2">
    <source>
        <dbReference type="EMBL" id="KJH40946.1"/>
    </source>
</evidence>
<feature type="region of interest" description="Disordered" evidence="1">
    <location>
        <begin position="13"/>
        <end position="69"/>
    </location>
</feature>
<accession>A0A0D8XET3</accession>
<feature type="region of interest" description="Disordered" evidence="1">
    <location>
        <begin position="168"/>
        <end position="195"/>
    </location>
</feature>
<evidence type="ECO:0000313" key="3">
    <source>
        <dbReference type="Proteomes" id="UP000053766"/>
    </source>
</evidence>
<keyword evidence="3" id="KW-1185">Reference proteome</keyword>
<sequence length="227" mass="26038">MVTLVIKLSDRSNCTPIKLPRPKSSQKSSVTFVNPCRSPTNRSKLLNEKLNEKQEVRSKSSTTSKSKKVTPVIEEQKFIPYPEVKEPTKSQKERRRCELLADKRKKIAEGFYQSRSDEDDTLQVIESLNMEYSEKSAKKMREKSSRRIKKLLENEDVRVPRVLRFEDDKSDDYQKSQSNQKSRKKLNGFDDCEPGRNSAKIGSSMLCDNSATALNGGTLKMTKTHEL</sequence>
<feature type="compositionally biased region" description="Basic and acidic residues" evidence="1">
    <location>
        <begin position="45"/>
        <end position="58"/>
    </location>
</feature>
<gene>
    <name evidence="2" type="ORF">DICVIV_13085</name>
</gene>
<protein>
    <submittedName>
        <fullName evidence="2">Uncharacterized protein</fullName>
    </submittedName>
</protein>
<organism evidence="2 3">
    <name type="scientific">Dictyocaulus viviparus</name>
    <name type="common">Bovine lungworm</name>
    <dbReference type="NCBI Taxonomy" id="29172"/>
    <lineage>
        <taxon>Eukaryota</taxon>
        <taxon>Metazoa</taxon>
        <taxon>Ecdysozoa</taxon>
        <taxon>Nematoda</taxon>
        <taxon>Chromadorea</taxon>
        <taxon>Rhabditida</taxon>
        <taxon>Rhabditina</taxon>
        <taxon>Rhabditomorpha</taxon>
        <taxon>Strongyloidea</taxon>
        <taxon>Metastrongylidae</taxon>
        <taxon>Dictyocaulus</taxon>
    </lineage>
</organism>
<evidence type="ECO:0000256" key="1">
    <source>
        <dbReference type="SAM" id="MobiDB-lite"/>
    </source>
</evidence>
<reference evidence="3" key="2">
    <citation type="journal article" date="2016" name="Sci. Rep.">
        <title>Dictyocaulus viviparus genome, variome and transcriptome elucidate lungworm biology and support future intervention.</title>
        <authorList>
            <person name="McNulty S.N."/>
            <person name="Strube C."/>
            <person name="Rosa B.A."/>
            <person name="Martin J.C."/>
            <person name="Tyagi R."/>
            <person name="Choi Y.J."/>
            <person name="Wang Q."/>
            <person name="Hallsworth Pepin K."/>
            <person name="Zhang X."/>
            <person name="Ozersky P."/>
            <person name="Wilson R.K."/>
            <person name="Sternberg P.W."/>
            <person name="Gasser R.B."/>
            <person name="Mitreva M."/>
        </authorList>
    </citation>
    <scope>NUCLEOTIDE SEQUENCE [LARGE SCALE GENOMIC DNA]</scope>
    <source>
        <strain evidence="3">HannoverDv2000</strain>
    </source>
</reference>
<dbReference type="EMBL" id="KN716956">
    <property type="protein sequence ID" value="KJH40946.1"/>
    <property type="molecule type" value="Genomic_DNA"/>
</dbReference>
<reference evidence="2 3" key="1">
    <citation type="submission" date="2013-11" db="EMBL/GenBank/DDBJ databases">
        <title>Draft genome of the bovine lungworm Dictyocaulus viviparus.</title>
        <authorList>
            <person name="Mitreva M."/>
        </authorList>
    </citation>
    <scope>NUCLEOTIDE SEQUENCE [LARGE SCALE GENOMIC DNA]</scope>
    <source>
        <strain evidence="2 3">HannoverDv2000</strain>
    </source>
</reference>
<feature type="compositionally biased region" description="Polar residues" evidence="1">
    <location>
        <begin position="23"/>
        <end position="44"/>
    </location>
</feature>
<dbReference type="Proteomes" id="UP000053766">
    <property type="component" value="Unassembled WGS sequence"/>
</dbReference>
<dbReference type="AlphaFoldDB" id="A0A0D8XET3"/>
<name>A0A0D8XET3_DICVI</name>
<dbReference type="OrthoDB" id="5877342at2759"/>
<proteinExistence type="predicted"/>